<evidence type="ECO:0000256" key="1">
    <source>
        <dbReference type="ARBA" id="ARBA00023015"/>
    </source>
</evidence>
<keyword evidence="3" id="KW-0804">Transcription</keyword>
<accession>A0A4R8X217</accession>
<dbReference type="PROSITE" id="PS50977">
    <property type="entry name" value="HTH_TETR_2"/>
    <property type="match status" value="1"/>
</dbReference>
<dbReference type="InterPro" id="IPR050109">
    <property type="entry name" value="HTH-type_TetR-like_transc_reg"/>
</dbReference>
<dbReference type="Proteomes" id="UP000298412">
    <property type="component" value="Unassembled WGS sequence"/>
</dbReference>
<comment type="caution">
    <text evidence="6">The sequence shown here is derived from an EMBL/GenBank/DDBJ whole genome shotgun (WGS) entry which is preliminary data.</text>
</comment>
<name>A0A4R8X217_9MICO</name>
<feature type="DNA-binding region" description="H-T-H motif" evidence="4">
    <location>
        <begin position="40"/>
        <end position="59"/>
    </location>
</feature>
<dbReference type="OrthoDB" id="3825402at2"/>
<keyword evidence="1" id="KW-0805">Transcription regulation</keyword>
<dbReference type="PANTHER" id="PTHR30055:SF234">
    <property type="entry name" value="HTH-TYPE TRANSCRIPTIONAL REGULATOR BETI"/>
    <property type="match status" value="1"/>
</dbReference>
<evidence type="ECO:0000259" key="5">
    <source>
        <dbReference type="PROSITE" id="PS50977"/>
    </source>
</evidence>
<dbReference type="PANTHER" id="PTHR30055">
    <property type="entry name" value="HTH-TYPE TRANSCRIPTIONAL REGULATOR RUTR"/>
    <property type="match status" value="1"/>
</dbReference>
<proteinExistence type="predicted"/>
<dbReference type="InterPro" id="IPR001647">
    <property type="entry name" value="HTH_TetR"/>
</dbReference>
<evidence type="ECO:0000313" key="6">
    <source>
        <dbReference type="EMBL" id="TFC20771.1"/>
    </source>
</evidence>
<dbReference type="InterPro" id="IPR009057">
    <property type="entry name" value="Homeodomain-like_sf"/>
</dbReference>
<dbReference type="GO" id="GO:0003700">
    <property type="term" value="F:DNA-binding transcription factor activity"/>
    <property type="evidence" value="ECO:0007669"/>
    <property type="project" value="TreeGrafter"/>
</dbReference>
<evidence type="ECO:0000256" key="4">
    <source>
        <dbReference type="PROSITE-ProRule" id="PRU00335"/>
    </source>
</evidence>
<sequence>MRSSPETPATRRTKQSEATREVIVEAAARLMLERGYIPTSIAAIAENAGVAVQTIYNSIGGKADVLSAVLDRSAAGPDAPALVPIVMRNRVSAAGSAAEVVGILADWFVEANARTAGVHRVITQAAGVDPEVAKLELRRAAQRLHNYGEAASALRTLRGLRSGLSDHEAAAAIWAIGHPQVYRSLVIDLGWSVPAYREWVLKTLSGSLT</sequence>
<keyword evidence="7" id="KW-1185">Reference proteome</keyword>
<evidence type="ECO:0000313" key="7">
    <source>
        <dbReference type="Proteomes" id="UP000298412"/>
    </source>
</evidence>
<dbReference type="SUPFAM" id="SSF46689">
    <property type="entry name" value="Homeodomain-like"/>
    <property type="match status" value="1"/>
</dbReference>
<dbReference type="GO" id="GO:0000976">
    <property type="term" value="F:transcription cis-regulatory region binding"/>
    <property type="evidence" value="ECO:0007669"/>
    <property type="project" value="TreeGrafter"/>
</dbReference>
<keyword evidence="2 4" id="KW-0238">DNA-binding</keyword>
<feature type="domain" description="HTH tetR-type" evidence="5">
    <location>
        <begin position="17"/>
        <end position="77"/>
    </location>
</feature>
<dbReference type="EMBL" id="SOFP01000008">
    <property type="protein sequence ID" value="TFC20771.1"/>
    <property type="molecule type" value="Genomic_DNA"/>
</dbReference>
<evidence type="ECO:0000256" key="2">
    <source>
        <dbReference type="ARBA" id="ARBA00023125"/>
    </source>
</evidence>
<gene>
    <name evidence="6" type="ORF">E3O19_00830</name>
</gene>
<dbReference type="Gene3D" id="1.10.357.10">
    <property type="entry name" value="Tetracycline Repressor, domain 2"/>
    <property type="match status" value="1"/>
</dbReference>
<dbReference type="AlphaFoldDB" id="A0A4R8X217"/>
<organism evidence="6 7">
    <name type="scientific">Cryobacterium algoritolerans</name>
    <dbReference type="NCBI Taxonomy" id="1259184"/>
    <lineage>
        <taxon>Bacteria</taxon>
        <taxon>Bacillati</taxon>
        <taxon>Actinomycetota</taxon>
        <taxon>Actinomycetes</taxon>
        <taxon>Micrococcales</taxon>
        <taxon>Microbacteriaceae</taxon>
        <taxon>Cryobacterium</taxon>
    </lineage>
</organism>
<dbReference type="RefSeq" id="WP_134564741.1">
    <property type="nucleotide sequence ID" value="NZ_SOFP01000008.1"/>
</dbReference>
<protein>
    <submittedName>
        <fullName evidence="6">TetR/AcrR family transcriptional regulator</fullName>
    </submittedName>
</protein>
<evidence type="ECO:0000256" key="3">
    <source>
        <dbReference type="ARBA" id="ARBA00023163"/>
    </source>
</evidence>
<reference evidence="6 7" key="1">
    <citation type="submission" date="2019-03" db="EMBL/GenBank/DDBJ databases">
        <title>Genomics of glacier-inhabiting Cryobacterium strains.</title>
        <authorList>
            <person name="Liu Q."/>
            <person name="Xin Y.-H."/>
        </authorList>
    </citation>
    <scope>NUCLEOTIDE SEQUENCE [LARGE SCALE GENOMIC DNA]</scope>
    <source>
        <strain evidence="6 7">MDT1-3</strain>
    </source>
</reference>
<dbReference type="Pfam" id="PF00440">
    <property type="entry name" value="TetR_N"/>
    <property type="match status" value="1"/>
</dbReference>
<dbReference type="PRINTS" id="PR00455">
    <property type="entry name" value="HTHTETR"/>
</dbReference>